<dbReference type="InterPro" id="IPR000719">
    <property type="entry name" value="Prot_kinase_dom"/>
</dbReference>
<dbReference type="Pfam" id="PF00069">
    <property type="entry name" value="Pkinase"/>
    <property type="match status" value="2"/>
</dbReference>
<organism evidence="11 12">
    <name type="scientific">Wickerhamomyces mucosus</name>
    <dbReference type="NCBI Taxonomy" id="1378264"/>
    <lineage>
        <taxon>Eukaryota</taxon>
        <taxon>Fungi</taxon>
        <taxon>Dikarya</taxon>
        <taxon>Ascomycota</taxon>
        <taxon>Saccharomycotina</taxon>
        <taxon>Saccharomycetes</taxon>
        <taxon>Phaffomycetales</taxon>
        <taxon>Wickerhamomycetaceae</taxon>
        <taxon>Wickerhamomyces</taxon>
    </lineage>
</organism>
<evidence type="ECO:0000256" key="3">
    <source>
        <dbReference type="ARBA" id="ARBA00022679"/>
    </source>
</evidence>
<dbReference type="Gene3D" id="3.30.200.20">
    <property type="entry name" value="Phosphorylase Kinase, domain 1"/>
    <property type="match status" value="1"/>
</dbReference>
<dbReference type="OrthoDB" id="5979581at2759"/>
<evidence type="ECO:0000256" key="7">
    <source>
        <dbReference type="ARBA" id="ARBA00047899"/>
    </source>
</evidence>
<keyword evidence="5" id="KW-0418">Kinase</keyword>
<dbReference type="SMART" id="SM00220">
    <property type="entry name" value="S_TKc"/>
    <property type="match status" value="1"/>
</dbReference>
<dbReference type="SUPFAM" id="SSF56112">
    <property type="entry name" value="Protein kinase-like (PK-like)"/>
    <property type="match status" value="1"/>
</dbReference>
<name>A0A9P8PNU5_9ASCO</name>
<dbReference type="AlphaFoldDB" id="A0A9P8PNU5"/>
<dbReference type="GO" id="GO:0004674">
    <property type="term" value="F:protein serine/threonine kinase activity"/>
    <property type="evidence" value="ECO:0007669"/>
    <property type="project" value="UniProtKB-KW"/>
</dbReference>
<comment type="catalytic activity">
    <reaction evidence="8">
        <text>L-seryl-[protein] + ATP = O-phospho-L-seryl-[protein] + ADP + H(+)</text>
        <dbReference type="Rhea" id="RHEA:17989"/>
        <dbReference type="Rhea" id="RHEA-COMP:9863"/>
        <dbReference type="Rhea" id="RHEA-COMP:11604"/>
        <dbReference type="ChEBI" id="CHEBI:15378"/>
        <dbReference type="ChEBI" id="CHEBI:29999"/>
        <dbReference type="ChEBI" id="CHEBI:30616"/>
        <dbReference type="ChEBI" id="CHEBI:83421"/>
        <dbReference type="ChEBI" id="CHEBI:456216"/>
        <dbReference type="EC" id="2.7.11.1"/>
    </reaction>
</comment>
<dbReference type="GO" id="GO:0000245">
    <property type="term" value="P:spliceosomal complex assembly"/>
    <property type="evidence" value="ECO:0007669"/>
    <property type="project" value="TreeGrafter"/>
</dbReference>
<keyword evidence="12" id="KW-1185">Reference proteome</keyword>
<evidence type="ECO:0000256" key="1">
    <source>
        <dbReference type="ARBA" id="ARBA00012513"/>
    </source>
</evidence>
<keyword evidence="6" id="KW-0067">ATP-binding</keyword>
<gene>
    <name evidence="11" type="ORF">WICMUC_002590</name>
</gene>
<dbReference type="GO" id="GO:0005524">
    <property type="term" value="F:ATP binding"/>
    <property type="evidence" value="ECO:0007669"/>
    <property type="project" value="UniProtKB-KW"/>
</dbReference>
<evidence type="ECO:0000256" key="9">
    <source>
        <dbReference type="SAM" id="MobiDB-lite"/>
    </source>
</evidence>
<dbReference type="GO" id="GO:0005737">
    <property type="term" value="C:cytoplasm"/>
    <property type="evidence" value="ECO:0007669"/>
    <property type="project" value="TreeGrafter"/>
</dbReference>
<feature type="compositionally biased region" description="Acidic residues" evidence="9">
    <location>
        <begin position="351"/>
        <end position="377"/>
    </location>
</feature>
<evidence type="ECO:0000256" key="8">
    <source>
        <dbReference type="ARBA" id="ARBA00048679"/>
    </source>
</evidence>
<dbReference type="Gene3D" id="1.10.510.10">
    <property type="entry name" value="Transferase(Phosphotransferase) domain 1"/>
    <property type="match status" value="1"/>
</dbReference>
<dbReference type="GO" id="GO:0050684">
    <property type="term" value="P:regulation of mRNA processing"/>
    <property type="evidence" value="ECO:0007669"/>
    <property type="project" value="TreeGrafter"/>
</dbReference>
<accession>A0A9P8PNU5</accession>
<feature type="compositionally biased region" description="Polar residues" evidence="9">
    <location>
        <begin position="1"/>
        <end position="15"/>
    </location>
</feature>
<reference evidence="11" key="1">
    <citation type="journal article" date="2021" name="Open Biol.">
        <title>Shared evolutionary footprints suggest mitochondrial oxidative damage underlies multiple complex I losses in fungi.</title>
        <authorList>
            <person name="Schikora-Tamarit M.A."/>
            <person name="Marcet-Houben M."/>
            <person name="Nosek J."/>
            <person name="Gabaldon T."/>
        </authorList>
    </citation>
    <scope>NUCLEOTIDE SEQUENCE</scope>
    <source>
        <strain evidence="11">CBS6341</strain>
    </source>
</reference>
<dbReference type="PROSITE" id="PS00108">
    <property type="entry name" value="PROTEIN_KINASE_ST"/>
    <property type="match status" value="1"/>
</dbReference>
<dbReference type="PANTHER" id="PTHR47634:SF9">
    <property type="entry name" value="PROTEIN KINASE DOMAIN-CONTAINING PROTEIN-RELATED"/>
    <property type="match status" value="1"/>
</dbReference>
<keyword evidence="3" id="KW-0808">Transferase</keyword>
<dbReference type="GO" id="GO:0005634">
    <property type="term" value="C:nucleus"/>
    <property type="evidence" value="ECO:0007669"/>
    <property type="project" value="TreeGrafter"/>
</dbReference>
<evidence type="ECO:0000259" key="10">
    <source>
        <dbReference type="PROSITE" id="PS50011"/>
    </source>
</evidence>
<comment type="catalytic activity">
    <reaction evidence="7">
        <text>L-threonyl-[protein] + ATP = O-phospho-L-threonyl-[protein] + ADP + H(+)</text>
        <dbReference type="Rhea" id="RHEA:46608"/>
        <dbReference type="Rhea" id="RHEA-COMP:11060"/>
        <dbReference type="Rhea" id="RHEA-COMP:11605"/>
        <dbReference type="ChEBI" id="CHEBI:15378"/>
        <dbReference type="ChEBI" id="CHEBI:30013"/>
        <dbReference type="ChEBI" id="CHEBI:30616"/>
        <dbReference type="ChEBI" id="CHEBI:61977"/>
        <dbReference type="ChEBI" id="CHEBI:456216"/>
        <dbReference type="EC" id="2.7.11.1"/>
    </reaction>
</comment>
<dbReference type="EMBL" id="JAEUBF010000734">
    <property type="protein sequence ID" value="KAH3675673.1"/>
    <property type="molecule type" value="Genomic_DNA"/>
</dbReference>
<dbReference type="EC" id="2.7.11.1" evidence="1"/>
<reference evidence="11" key="2">
    <citation type="submission" date="2021-01" db="EMBL/GenBank/DDBJ databases">
        <authorList>
            <person name="Schikora-Tamarit M.A."/>
        </authorList>
    </citation>
    <scope>NUCLEOTIDE SEQUENCE</scope>
    <source>
        <strain evidence="11">CBS6341</strain>
    </source>
</reference>
<dbReference type="InterPro" id="IPR008271">
    <property type="entry name" value="Ser/Thr_kinase_AS"/>
</dbReference>
<feature type="region of interest" description="Disordered" evidence="9">
    <location>
        <begin position="1"/>
        <end position="20"/>
    </location>
</feature>
<comment type="caution">
    <text evidence="11">The sequence shown here is derived from an EMBL/GenBank/DDBJ whole genome shotgun (WGS) entry which is preliminary data.</text>
</comment>
<evidence type="ECO:0000313" key="11">
    <source>
        <dbReference type="EMBL" id="KAH3675673.1"/>
    </source>
</evidence>
<feature type="region of interest" description="Disordered" evidence="9">
    <location>
        <begin position="70"/>
        <end position="95"/>
    </location>
</feature>
<evidence type="ECO:0000256" key="4">
    <source>
        <dbReference type="ARBA" id="ARBA00022741"/>
    </source>
</evidence>
<feature type="region of interest" description="Disordered" evidence="9">
    <location>
        <begin position="35"/>
        <end position="57"/>
    </location>
</feature>
<dbReference type="InterPro" id="IPR051334">
    <property type="entry name" value="SRPK"/>
</dbReference>
<evidence type="ECO:0000256" key="5">
    <source>
        <dbReference type="ARBA" id="ARBA00022777"/>
    </source>
</evidence>
<dbReference type="InterPro" id="IPR011009">
    <property type="entry name" value="Kinase-like_dom_sf"/>
</dbReference>
<feature type="compositionally biased region" description="Low complexity" evidence="9">
    <location>
        <begin position="35"/>
        <end position="44"/>
    </location>
</feature>
<protein>
    <recommendedName>
        <fullName evidence="1">non-specific serine/threonine protein kinase</fullName>
        <ecNumber evidence="1">2.7.11.1</ecNumber>
    </recommendedName>
</protein>
<feature type="compositionally biased region" description="Polar residues" evidence="9">
    <location>
        <begin position="78"/>
        <end position="89"/>
    </location>
</feature>
<evidence type="ECO:0000256" key="6">
    <source>
        <dbReference type="ARBA" id="ARBA00022840"/>
    </source>
</evidence>
<evidence type="ECO:0000256" key="2">
    <source>
        <dbReference type="ARBA" id="ARBA00022527"/>
    </source>
</evidence>
<keyword evidence="4" id="KW-0547">Nucleotide-binding</keyword>
<sequence length="598" mass="69278">MLKTNSFNHSNNPFSRNPFLRNDLVRTNSNHSSLSILQHQQHQHNTNSHSFGDNSLEPLTRQDSNKIKFDKPLHPQLYRSNTDIPISSRNKSKDLNEFDQQEENIKDYKYGGYHSTHKNEKFGKFNQYILIKKLGWGQYSTVWLVLNKFSNEYQALKIIKSEKIYSFSALDEINTFKKLDSQNDHIVNLIDSFWHNGPNGKHCCLIFELLGENLLNFLQKYPKKTEFNGLPLLLIKSITFQLLNSLNYLHKRELIHTDLKLENILLKIDQNQFNNDLDYENDEIFKNLNHDNDFGFYIHKSKPLSSFKSDKNPTRSSISSFGSINYYTHESEGQIVAAERQQSFSVSTSETETDSDYDSDDDDDDLKDHDDSDEDDLGNNSSIHYNNDTKEYNNEIEMNQSNGLIPNISFKIADLGNACPVNQHYSNEIQTRQYRSPEVILGNSYGASTDIWSLGCIIYELITGDYLFNPSNSLQLNKDQDHLLKILDLIEINKDDLNYLKTSQKFNQLFDNNSILNSKLIVKESQMNQILLERGLSSIDSLQISNLLNAMLKINPKDRMDSFNLLDAEWLANFNQNVEAKGVWGNKSQMKGWFEECK</sequence>
<keyword evidence="2" id="KW-0723">Serine/threonine-protein kinase</keyword>
<dbReference type="Proteomes" id="UP000769528">
    <property type="component" value="Unassembled WGS sequence"/>
</dbReference>
<feature type="region of interest" description="Disordered" evidence="9">
    <location>
        <begin position="340"/>
        <end position="387"/>
    </location>
</feature>
<dbReference type="PROSITE" id="PS50011">
    <property type="entry name" value="PROTEIN_KINASE_DOM"/>
    <property type="match status" value="1"/>
</dbReference>
<feature type="domain" description="Protein kinase" evidence="10">
    <location>
        <begin position="128"/>
        <end position="571"/>
    </location>
</feature>
<proteinExistence type="predicted"/>
<dbReference type="PANTHER" id="PTHR47634">
    <property type="entry name" value="PROTEIN KINASE DOMAIN-CONTAINING PROTEIN-RELATED"/>
    <property type="match status" value="1"/>
</dbReference>
<evidence type="ECO:0000313" key="12">
    <source>
        <dbReference type="Proteomes" id="UP000769528"/>
    </source>
</evidence>